<dbReference type="InterPro" id="IPR004485">
    <property type="entry name" value="Cobalamin_biosynth_CobD/CbiB"/>
</dbReference>
<dbReference type="GO" id="GO:0048472">
    <property type="term" value="F:threonine-phosphate decarboxylase activity"/>
    <property type="evidence" value="ECO:0007669"/>
    <property type="project" value="InterPro"/>
</dbReference>
<dbReference type="Pfam" id="PF03186">
    <property type="entry name" value="CobD_Cbib"/>
    <property type="match status" value="1"/>
</dbReference>
<dbReference type="NCBIfam" id="TIGR00380">
    <property type="entry name" value="cobal_cbiB"/>
    <property type="match status" value="1"/>
</dbReference>
<comment type="subcellular location">
    <subcellularLocation>
        <location evidence="1 9">Cell membrane</location>
        <topology evidence="1 9">Multi-pass membrane protein</topology>
    </subcellularLocation>
</comment>
<evidence type="ECO:0000256" key="7">
    <source>
        <dbReference type="ARBA" id="ARBA00022989"/>
    </source>
</evidence>
<feature type="transmembrane region" description="Helical" evidence="9">
    <location>
        <begin position="312"/>
        <end position="330"/>
    </location>
</feature>
<dbReference type="PANTHER" id="PTHR34308">
    <property type="entry name" value="COBALAMIN BIOSYNTHESIS PROTEIN CBIB"/>
    <property type="match status" value="1"/>
</dbReference>
<accession>A0A2A4YWF8</accession>
<evidence type="ECO:0000256" key="8">
    <source>
        <dbReference type="ARBA" id="ARBA00023136"/>
    </source>
</evidence>
<keyword evidence="5 9" id="KW-0169">Cobalamin biosynthesis</keyword>
<evidence type="ECO:0000256" key="1">
    <source>
        <dbReference type="ARBA" id="ARBA00004651"/>
    </source>
</evidence>
<keyword evidence="7 9" id="KW-1133">Transmembrane helix</keyword>
<protein>
    <recommendedName>
        <fullName evidence="9">Cobalamin biosynthesis protein CobD</fullName>
    </recommendedName>
</protein>
<dbReference type="PANTHER" id="PTHR34308:SF1">
    <property type="entry name" value="COBALAMIN BIOSYNTHESIS PROTEIN CBIB"/>
    <property type="match status" value="1"/>
</dbReference>
<feature type="transmembrane region" description="Helical" evidence="9">
    <location>
        <begin position="169"/>
        <end position="190"/>
    </location>
</feature>
<dbReference type="AlphaFoldDB" id="A0A2A4YWF8"/>
<keyword evidence="8 9" id="KW-0472">Membrane</keyword>
<evidence type="ECO:0000313" key="10">
    <source>
        <dbReference type="EMBL" id="PCI98625.1"/>
    </source>
</evidence>
<sequence>MWDILGMMMADISIIWVLIAAMVLDVALGDPAWLFKYVAHPVVYIGRMIDFFDQRLNNWKLGKTSLVMRGYLILVILFLSGLLVGVALEFLLSWSLYLLPIKIFLIAIFLAIRSLYIHVKAVYFALNQGLVEAKAAVAKIVGRDVTHMTEISVSRAAIESLAENMSDGVIAPIFWYLVGGLPGLIAYKCINTADSMIGHKNFKYIHFGRAVALCDDILNFVPARLTAGLFLIMGFLGGGGSKARGIWVCLRQDAMRHASPNAGWPEAAMAKVMDIALGGPRIYGDEKVEGVWLNEAGRDILHRADIKQALKLYVMALFLLVALLLPFSVFL</sequence>
<dbReference type="GO" id="GO:0009236">
    <property type="term" value="P:cobalamin biosynthetic process"/>
    <property type="evidence" value="ECO:0007669"/>
    <property type="project" value="UniProtKB-UniRule"/>
</dbReference>
<reference evidence="10" key="2">
    <citation type="journal article" date="2018" name="ISME J.">
        <title>A dynamic microbial community with high functional redundancy inhabits the cold, oxic subseafloor aquifer.</title>
        <authorList>
            <person name="Tully B.J."/>
            <person name="Wheat C.G."/>
            <person name="Glazer B.T."/>
            <person name="Huber J.A."/>
        </authorList>
    </citation>
    <scope>NUCLEOTIDE SEQUENCE</scope>
    <source>
        <strain evidence="10">NORP83</strain>
    </source>
</reference>
<reference key="1">
    <citation type="submission" date="2017-08" db="EMBL/GenBank/DDBJ databases">
        <title>A dynamic microbial community with high functional redundancy inhabits the cold, oxic subseafloor aquifer.</title>
        <authorList>
            <person name="Tully B.J."/>
            <person name="Wheat C.G."/>
            <person name="Glazer B.T."/>
            <person name="Huber J.A."/>
        </authorList>
    </citation>
    <scope>NUCLEOTIDE SEQUENCE [LARGE SCALE GENOMIC DNA]</scope>
</reference>
<comment type="similarity">
    <text evidence="3 9">Belongs to the CobD/CbiB family.</text>
</comment>
<evidence type="ECO:0000256" key="9">
    <source>
        <dbReference type="HAMAP-Rule" id="MF_00024"/>
    </source>
</evidence>
<evidence type="ECO:0000256" key="4">
    <source>
        <dbReference type="ARBA" id="ARBA00022475"/>
    </source>
</evidence>
<comment type="caution">
    <text evidence="9">Lacks conserved residue(s) required for the propagation of feature annotation.</text>
</comment>
<evidence type="ECO:0000256" key="2">
    <source>
        <dbReference type="ARBA" id="ARBA00004953"/>
    </source>
</evidence>
<proteinExistence type="inferred from homology"/>
<feature type="transmembrane region" description="Helical" evidence="9">
    <location>
        <begin position="104"/>
        <end position="126"/>
    </location>
</feature>
<dbReference type="GO" id="GO:0005886">
    <property type="term" value="C:plasma membrane"/>
    <property type="evidence" value="ECO:0007669"/>
    <property type="project" value="UniProtKB-SubCell"/>
</dbReference>
<feature type="transmembrane region" description="Helical" evidence="9">
    <location>
        <begin position="71"/>
        <end position="92"/>
    </location>
</feature>
<dbReference type="EMBL" id="NVUS01000020">
    <property type="protein sequence ID" value="PCI98625.1"/>
    <property type="molecule type" value="Genomic_DNA"/>
</dbReference>
<comment type="function">
    <text evidence="9">Converts cobyric acid to cobinamide by the addition of aminopropanol on the F carboxylic group.</text>
</comment>
<gene>
    <name evidence="9 10" type="primary">cobD</name>
    <name evidence="10" type="ORF">COB13_13270</name>
</gene>
<comment type="pathway">
    <text evidence="2 9">Cofactor biosynthesis; adenosylcobalamin biosynthesis.</text>
</comment>
<keyword evidence="6 9" id="KW-0812">Transmembrane</keyword>
<name>A0A2A4YWF8_9PROT</name>
<comment type="caution">
    <text evidence="10">The sequence shown here is derived from an EMBL/GenBank/DDBJ whole genome shotgun (WGS) entry which is preliminary data.</text>
</comment>
<evidence type="ECO:0000256" key="6">
    <source>
        <dbReference type="ARBA" id="ARBA00022692"/>
    </source>
</evidence>
<evidence type="ECO:0000256" key="3">
    <source>
        <dbReference type="ARBA" id="ARBA00006263"/>
    </source>
</evidence>
<keyword evidence="4 9" id="KW-1003">Cell membrane</keyword>
<evidence type="ECO:0000256" key="5">
    <source>
        <dbReference type="ARBA" id="ARBA00022573"/>
    </source>
</evidence>
<organism evidence="10">
    <name type="scientific">OCS116 cluster bacterium</name>
    <dbReference type="NCBI Taxonomy" id="2030921"/>
    <lineage>
        <taxon>Bacteria</taxon>
        <taxon>Pseudomonadati</taxon>
        <taxon>Pseudomonadota</taxon>
        <taxon>Alphaproteobacteria</taxon>
        <taxon>OCS116 cluster</taxon>
    </lineage>
</organism>
<dbReference type="UniPathway" id="UPA00148"/>
<dbReference type="GO" id="GO:0015420">
    <property type="term" value="F:ABC-type vitamin B12 transporter activity"/>
    <property type="evidence" value="ECO:0007669"/>
    <property type="project" value="UniProtKB-UniRule"/>
</dbReference>
<dbReference type="HAMAP" id="MF_00024">
    <property type="entry name" value="CobD_CbiB"/>
    <property type="match status" value="1"/>
</dbReference>